<dbReference type="InterPro" id="IPR015424">
    <property type="entry name" value="PyrdxlP-dep_Trfase"/>
</dbReference>
<dbReference type="InterPro" id="IPR052357">
    <property type="entry name" value="Orn_Lys_Arg_decarboxylase-I"/>
</dbReference>
<evidence type="ECO:0000256" key="2">
    <source>
        <dbReference type="ARBA" id="ARBA00010671"/>
    </source>
</evidence>
<evidence type="ECO:0000313" key="8">
    <source>
        <dbReference type="Proteomes" id="UP000886841"/>
    </source>
</evidence>
<organism evidence="7 8">
    <name type="scientific">Candidatus Egerieimonas intestinavium</name>
    <dbReference type="NCBI Taxonomy" id="2840777"/>
    <lineage>
        <taxon>Bacteria</taxon>
        <taxon>Bacillati</taxon>
        <taxon>Bacillota</taxon>
        <taxon>Clostridia</taxon>
        <taxon>Lachnospirales</taxon>
        <taxon>Lachnospiraceae</taxon>
        <taxon>Lachnospiraceae incertae sedis</taxon>
        <taxon>Candidatus Egerieimonas</taxon>
    </lineage>
</organism>
<dbReference type="GO" id="GO:0008483">
    <property type="term" value="F:transaminase activity"/>
    <property type="evidence" value="ECO:0007669"/>
    <property type="project" value="UniProtKB-KW"/>
</dbReference>
<comment type="caution">
    <text evidence="7">The sequence shown here is derived from an EMBL/GenBank/DDBJ whole genome shotgun (WGS) entry which is preliminary data.</text>
</comment>
<comment type="similarity">
    <text evidence="2">Belongs to the Orn/Lys/Arg decarboxylase class-I family.</text>
</comment>
<dbReference type="PROSITE" id="PS00703">
    <property type="entry name" value="OKR_DC_1"/>
    <property type="match status" value="1"/>
</dbReference>
<gene>
    <name evidence="7" type="ORF">IAB98_06450</name>
</gene>
<dbReference type="EMBL" id="DVHU01000060">
    <property type="protein sequence ID" value="HIR93041.1"/>
    <property type="molecule type" value="Genomic_DNA"/>
</dbReference>
<dbReference type="Pfam" id="PF01276">
    <property type="entry name" value="OKR_DC_1"/>
    <property type="match status" value="1"/>
</dbReference>
<feature type="domain" description="Orn/Lys/Arg decarboxylases family 1 pyridoxal-P attachment site" evidence="6">
    <location>
        <begin position="222"/>
        <end position="236"/>
    </location>
</feature>
<keyword evidence="7" id="KW-0808">Transferase</keyword>
<dbReference type="Pfam" id="PF03711">
    <property type="entry name" value="OKR_DC_1_C"/>
    <property type="match status" value="1"/>
</dbReference>
<dbReference type="Proteomes" id="UP000886841">
    <property type="component" value="Unassembled WGS sequence"/>
</dbReference>
<name>A0A9D1JG09_9FIRM</name>
<dbReference type="PANTHER" id="PTHR43277:SF4">
    <property type="entry name" value="ARGININE DECARBOXYLASE"/>
    <property type="match status" value="1"/>
</dbReference>
<evidence type="ECO:0000256" key="3">
    <source>
        <dbReference type="ARBA" id="ARBA00022793"/>
    </source>
</evidence>
<keyword evidence="7" id="KW-0032">Aminotransferase</keyword>
<dbReference type="SUPFAM" id="SSF53383">
    <property type="entry name" value="PLP-dependent transferases"/>
    <property type="match status" value="1"/>
</dbReference>
<keyword evidence="5" id="KW-0456">Lyase</keyword>
<evidence type="ECO:0000256" key="1">
    <source>
        <dbReference type="ARBA" id="ARBA00001933"/>
    </source>
</evidence>
<dbReference type="InterPro" id="IPR000310">
    <property type="entry name" value="Orn/Lys/Arg_deCO2ase_major_dom"/>
</dbReference>
<proteinExistence type="inferred from homology"/>
<comment type="cofactor">
    <cofactor evidence="1">
        <name>pyridoxal 5'-phosphate</name>
        <dbReference type="ChEBI" id="CHEBI:597326"/>
    </cofactor>
</comment>
<evidence type="ECO:0000256" key="5">
    <source>
        <dbReference type="ARBA" id="ARBA00023239"/>
    </source>
</evidence>
<evidence type="ECO:0000313" key="7">
    <source>
        <dbReference type="EMBL" id="HIR93041.1"/>
    </source>
</evidence>
<evidence type="ECO:0000259" key="6">
    <source>
        <dbReference type="PROSITE" id="PS00703"/>
    </source>
</evidence>
<reference evidence="7" key="2">
    <citation type="journal article" date="2021" name="PeerJ">
        <title>Extensive microbial diversity within the chicken gut microbiome revealed by metagenomics and culture.</title>
        <authorList>
            <person name="Gilroy R."/>
            <person name="Ravi A."/>
            <person name="Getino M."/>
            <person name="Pursley I."/>
            <person name="Horton D.L."/>
            <person name="Alikhan N.F."/>
            <person name="Baker D."/>
            <person name="Gharbi K."/>
            <person name="Hall N."/>
            <person name="Watson M."/>
            <person name="Adriaenssens E.M."/>
            <person name="Foster-Nyarko E."/>
            <person name="Jarju S."/>
            <person name="Secka A."/>
            <person name="Antonio M."/>
            <person name="Oren A."/>
            <person name="Chaudhuri R.R."/>
            <person name="La Ragione R."/>
            <person name="Hildebrand F."/>
            <person name="Pallen M.J."/>
        </authorList>
    </citation>
    <scope>NUCLEOTIDE SEQUENCE</scope>
    <source>
        <strain evidence="7">ChiSxjej1B13-7041</strain>
    </source>
</reference>
<reference evidence="7" key="1">
    <citation type="submission" date="2020-10" db="EMBL/GenBank/DDBJ databases">
        <authorList>
            <person name="Gilroy R."/>
        </authorList>
    </citation>
    <scope>NUCLEOTIDE SEQUENCE</scope>
    <source>
        <strain evidence="7">ChiSxjej1B13-7041</strain>
    </source>
</reference>
<dbReference type="Gene3D" id="3.90.100.10">
    <property type="entry name" value="Orn/Lys/Arg decarboxylase, C-terminal domain"/>
    <property type="match status" value="1"/>
</dbReference>
<dbReference type="PANTHER" id="PTHR43277">
    <property type="entry name" value="ARGININE DECARBOXYLASE"/>
    <property type="match status" value="1"/>
</dbReference>
<dbReference type="CDD" id="cd00615">
    <property type="entry name" value="Orn_deC_like"/>
    <property type="match status" value="1"/>
</dbReference>
<dbReference type="InterPro" id="IPR015421">
    <property type="entry name" value="PyrdxlP-dep_Trfase_major"/>
</dbReference>
<keyword evidence="4" id="KW-0663">Pyridoxal phosphate</keyword>
<sequence>MKKDQNQTPLLDALTAYRKQSPAYFRIPGHRYERGISPRWLEQVGGAIFGYDLSEAEGLDDLHNPQGVIREAQELAAEAFGAEHSYFLVNGTTCGNEAMILSAAWEGETILVPRNAHKSILMGLILSGARPAWLMPRLLDGGLVGGVTPEAVEEGFARHPQAKGVLLVSPTYYGLCSDLKAIGEICHRRGALLLVDEAHGAHLGFSDKLPPGALQQGADLCAQSIHKVAGSLTQSSLLHIQGKLADRTRVEQSLRMVQSTSPSYLLMASLDAARCELALHGERLMDRACQLADKARRAIREIPGMECLGGELVGQGGVAAVDPTRLVFSAAGLGLTGYQLQELLYQREGVTLELADQRYAVAVITAANTEEEICRLIEGIKNLVRERGKRLQAEASPRPLSQLSQPPLPGIPPMVCTPREAWGATREDVPWSQAVGRIAGQALAPYPPGIPTIYPGERITEEIWAYLENFRKKGYPIHGAKKNLQVFSCIRE</sequence>
<dbReference type="GO" id="GO:0016831">
    <property type="term" value="F:carboxy-lyase activity"/>
    <property type="evidence" value="ECO:0007669"/>
    <property type="project" value="UniProtKB-KW"/>
</dbReference>
<dbReference type="Gene3D" id="3.40.640.10">
    <property type="entry name" value="Type I PLP-dependent aspartate aminotransferase-like (Major domain)"/>
    <property type="match status" value="1"/>
</dbReference>
<dbReference type="AlphaFoldDB" id="A0A9D1JG09"/>
<protein>
    <submittedName>
        <fullName evidence="7">Aminotransferase class I/II-fold pyridoxal phosphate-dependent enzyme</fullName>
    </submittedName>
</protein>
<dbReference type="InterPro" id="IPR008286">
    <property type="entry name" value="Prn/Lys/Arg_de-COase_C"/>
</dbReference>
<evidence type="ECO:0000256" key="4">
    <source>
        <dbReference type="ARBA" id="ARBA00022898"/>
    </source>
</evidence>
<accession>A0A9D1JG09</accession>
<keyword evidence="3" id="KW-0210">Decarboxylase</keyword>